<name>A0A5M3TEK9_LIMPL</name>
<reference evidence="1 2" key="1">
    <citation type="journal article" date="2019" name="J Genomics">
        <title>The Draft Genome of a Hydrogen-producing Cyanobacterium, Arthrospira platensis NIES-46.</title>
        <authorList>
            <person name="Suzuki S."/>
            <person name="Yamaguchi H."/>
            <person name="Kawachi M."/>
        </authorList>
    </citation>
    <scope>NUCLEOTIDE SEQUENCE [LARGE SCALE GENOMIC DNA]</scope>
    <source>
        <strain evidence="1 2">NIES-46</strain>
    </source>
</reference>
<dbReference type="EMBL" id="BIMW01000195">
    <property type="protein sequence ID" value="GCE96520.1"/>
    <property type="molecule type" value="Genomic_DNA"/>
</dbReference>
<gene>
    <name evidence="1" type="ORF">NIES46_45920</name>
</gene>
<accession>A0A5M3TEK9</accession>
<dbReference type="Proteomes" id="UP000326169">
    <property type="component" value="Unassembled WGS sequence"/>
</dbReference>
<evidence type="ECO:0008006" key="3">
    <source>
        <dbReference type="Google" id="ProtNLM"/>
    </source>
</evidence>
<dbReference type="GeneID" id="301685310"/>
<comment type="caution">
    <text evidence="1">The sequence shown here is derived from an EMBL/GenBank/DDBJ whole genome shotgun (WGS) entry which is preliminary data.</text>
</comment>
<evidence type="ECO:0000313" key="1">
    <source>
        <dbReference type="EMBL" id="GCE96520.1"/>
    </source>
</evidence>
<proteinExistence type="predicted"/>
<keyword evidence="2" id="KW-1185">Reference proteome</keyword>
<dbReference type="RefSeq" id="WP_006616146.1">
    <property type="nucleotide sequence ID" value="NZ_BIMW01000195.1"/>
</dbReference>
<protein>
    <recommendedName>
        <fullName evidence="3">Transposase</fullName>
    </recommendedName>
</protein>
<sequence length="82" mass="9599">MRGIKNMATEINASNWHNAVELFNGAILEGLITDRCRYDITAYAYVSSLNARCYIPSLNQSKIPKIYPEYSYYQRWEKKQDV</sequence>
<organism evidence="1 2">
    <name type="scientific">Limnospira platensis NIES-46</name>
    <dbReference type="NCBI Taxonomy" id="1236695"/>
    <lineage>
        <taxon>Bacteria</taxon>
        <taxon>Bacillati</taxon>
        <taxon>Cyanobacteriota</taxon>
        <taxon>Cyanophyceae</taxon>
        <taxon>Oscillatoriophycideae</taxon>
        <taxon>Oscillatoriales</taxon>
        <taxon>Sirenicapillariaceae</taxon>
        <taxon>Limnospira</taxon>
    </lineage>
</organism>
<evidence type="ECO:0000313" key="2">
    <source>
        <dbReference type="Proteomes" id="UP000326169"/>
    </source>
</evidence>